<accession>A0ABY8SVE6</accession>
<dbReference type="Proteomes" id="UP001240697">
    <property type="component" value="Chromosome"/>
</dbReference>
<evidence type="ECO:0000313" key="1">
    <source>
        <dbReference type="EMBL" id="WHS66903.1"/>
    </source>
</evidence>
<gene>
    <name evidence="1" type="ORF">QMY55_07180</name>
</gene>
<protein>
    <submittedName>
        <fullName evidence="1">Uncharacterized protein</fullName>
    </submittedName>
</protein>
<evidence type="ECO:0000313" key="2">
    <source>
        <dbReference type="Proteomes" id="UP001240697"/>
    </source>
</evidence>
<proteinExistence type="predicted"/>
<name>A0ABY8SVE6_9BURK</name>
<dbReference type="RefSeq" id="WP_283487977.1">
    <property type="nucleotide sequence ID" value="NZ_CP125947.1"/>
</dbReference>
<dbReference type="EMBL" id="CP125947">
    <property type="protein sequence ID" value="WHS66903.1"/>
    <property type="molecule type" value="Genomic_DNA"/>
</dbReference>
<organism evidence="1 2">
    <name type="scientific">Comamonas resistens</name>
    <dbReference type="NCBI Taxonomy" id="3046670"/>
    <lineage>
        <taxon>Bacteria</taxon>
        <taxon>Pseudomonadati</taxon>
        <taxon>Pseudomonadota</taxon>
        <taxon>Betaproteobacteria</taxon>
        <taxon>Burkholderiales</taxon>
        <taxon>Comamonadaceae</taxon>
        <taxon>Comamonas</taxon>
    </lineage>
</organism>
<keyword evidence="2" id="KW-1185">Reference proteome</keyword>
<reference evidence="1 2" key="1">
    <citation type="submission" date="2023-05" db="EMBL/GenBank/DDBJ databases">
        <authorList>
            <person name="Yin Y."/>
            <person name="Lu Z."/>
        </authorList>
    </citation>
    <scope>NUCLEOTIDE SEQUENCE [LARGE SCALE GENOMIC DNA]</scope>
    <source>
        <strain evidence="1 2">ZM22</strain>
    </source>
</reference>
<sequence>MSSPTISNPRFQPVLESLAQQRNLLLERLKQGDKSVLPAKLQLDDAIATLQFCERHRITASAKVLELPETRTRTPSSDYWIMEDHESADRSDWTELSISGQAVHPLPGNLLLDIGLWPLTSES</sequence>